<feature type="compositionally biased region" description="Acidic residues" evidence="1">
    <location>
        <begin position="205"/>
        <end position="220"/>
    </location>
</feature>
<feature type="region of interest" description="Disordered" evidence="1">
    <location>
        <begin position="91"/>
        <end position="284"/>
    </location>
</feature>
<protein>
    <submittedName>
        <fullName evidence="2 3">Uncharacterized protein</fullName>
    </submittedName>
</protein>
<dbReference type="AlphaFoldDB" id="J3NXI1"/>
<accession>J3NXI1</accession>
<reference evidence="2" key="2">
    <citation type="submission" date="2010-07" db="EMBL/GenBank/DDBJ databases">
        <authorList>
            <consortium name="The Broad Institute Genome Sequencing Platform"/>
            <consortium name="Broad Institute Genome Sequencing Center for Infectious Disease"/>
            <person name="Ma L.-J."/>
            <person name="Dead R."/>
            <person name="Young S."/>
            <person name="Zeng Q."/>
            <person name="Koehrsen M."/>
            <person name="Alvarado L."/>
            <person name="Berlin A."/>
            <person name="Chapman S.B."/>
            <person name="Chen Z."/>
            <person name="Freedman E."/>
            <person name="Gellesch M."/>
            <person name="Goldberg J."/>
            <person name="Griggs A."/>
            <person name="Gujja S."/>
            <person name="Heilman E.R."/>
            <person name="Heiman D."/>
            <person name="Hepburn T."/>
            <person name="Howarth C."/>
            <person name="Jen D."/>
            <person name="Larson L."/>
            <person name="Mehta T."/>
            <person name="Neiman D."/>
            <person name="Pearson M."/>
            <person name="Roberts A."/>
            <person name="Saif S."/>
            <person name="Shea T."/>
            <person name="Shenoy N."/>
            <person name="Sisk P."/>
            <person name="Stolte C."/>
            <person name="Sykes S."/>
            <person name="Walk T."/>
            <person name="White J."/>
            <person name="Yandava C."/>
            <person name="Haas B."/>
            <person name="Nusbaum C."/>
            <person name="Birren B."/>
        </authorList>
    </citation>
    <scope>NUCLEOTIDE SEQUENCE</scope>
    <source>
        <strain evidence="2">R3-111a-1</strain>
    </source>
</reference>
<organism evidence="2">
    <name type="scientific">Gaeumannomyces tritici (strain R3-111a-1)</name>
    <name type="common">Wheat and barley take-all root rot fungus</name>
    <name type="synonym">Gaeumannomyces graminis var. tritici</name>
    <dbReference type="NCBI Taxonomy" id="644352"/>
    <lineage>
        <taxon>Eukaryota</taxon>
        <taxon>Fungi</taxon>
        <taxon>Dikarya</taxon>
        <taxon>Ascomycota</taxon>
        <taxon>Pezizomycotina</taxon>
        <taxon>Sordariomycetes</taxon>
        <taxon>Sordariomycetidae</taxon>
        <taxon>Magnaporthales</taxon>
        <taxon>Magnaporthaceae</taxon>
        <taxon>Gaeumannomyces</taxon>
    </lineage>
</organism>
<feature type="compositionally biased region" description="Low complexity" evidence="1">
    <location>
        <begin position="243"/>
        <end position="261"/>
    </location>
</feature>
<proteinExistence type="predicted"/>
<evidence type="ECO:0000256" key="1">
    <source>
        <dbReference type="SAM" id="MobiDB-lite"/>
    </source>
</evidence>
<dbReference type="Proteomes" id="UP000006039">
    <property type="component" value="Unassembled WGS sequence"/>
</dbReference>
<dbReference type="HOGENOM" id="CLU_909253_0_0_1"/>
<sequence>MQHHILALTAAKCTGSQHAQKTTTQWWLAPPSDHLISLSPCGGPCPCNASPAAVYASSKAPRLGLHHQDPRTDRRQVTGVLTMCACSAPSAGKSVPASPGAVPAPKDPSVKASASMAGSGARPAMDARGDNKAQPSPATLDAFLHHVGRHDGGATGPNRPLPSARDTPTARTSPHPARRGSSGSEPSSTAGSSPELDMDGSTVVDPDEEGLSDPGGDDEVERQKRQAAKSGKAVWTRYCDVQPLTRPAAATAPAPEKPSTGDGDGGGGGYYDAEPDEKARRDWEAAQEREMERWALGNMIDCGWED</sequence>
<evidence type="ECO:0000313" key="3">
    <source>
        <dbReference type="EnsemblFungi" id="EJT76063"/>
    </source>
</evidence>
<feature type="compositionally biased region" description="Low complexity" evidence="1">
    <location>
        <begin position="179"/>
        <end position="195"/>
    </location>
</feature>
<dbReference type="EnsemblFungi" id="EJT76063">
    <property type="protein sequence ID" value="EJT76063"/>
    <property type="gene ID" value="GGTG_05987"/>
</dbReference>
<reference evidence="3" key="4">
    <citation type="journal article" date="2015" name="G3 (Bethesda)">
        <title>Genome sequences of three phytopathogenic species of the Magnaporthaceae family of fungi.</title>
        <authorList>
            <person name="Okagaki L.H."/>
            <person name="Nunes C.C."/>
            <person name="Sailsbery J."/>
            <person name="Clay B."/>
            <person name="Brown D."/>
            <person name="John T."/>
            <person name="Oh Y."/>
            <person name="Young N."/>
            <person name="Fitzgerald M."/>
            <person name="Haas B.J."/>
            <person name="Zeng Q."/>
            <person name="Young S."/>
            <person name="Adiconis X."/>
            <person name="Fan L."/>
            <person name="Levin J.Z."/>
            <person name="Mitchell T.K."/>
            <person name="Okubara P.A."/>
            <person name="Farman M.L."/>
            <person name="Kohn L.M."/>
            <person name="Birren B."/>
            <person name="Ma L.-J."/>
            <person name="Dean R.A."/>
        </authorList>
    </citation>
    <scope>NUCLEOTIDE SEQUENCE</scope>
    <source>
        <strain evidence="3">R3-111a-1</strain>
    </source>
</reference>
<keyword evidence="4" id="KW-1185">Reference proteome</keyword>
<name>J3NXI1_GAET3</name>
<dbReference type="GeneID" id="20346445"/>
<gene>
    <name evidence="3" type="primary">20346445</name>
    <name evidence="2" type="ORF">GGTG_05987</name>
</gene>
<dbReference type="VEuPathDB" id="FungiDB:GGTG_05987"/>
<feature type="compositionally biased region" description="Low complexity" evidence="1">
    <location>
        <begin position="94"/>
        <end position="104"/>
    </location>
</feature>
<reference evidence="3" key="5">
    <citation type="submission" date="2018-04" db="UniProtKB">
        <authorList>
            <consortium name="EnsemblFungi"/>
        </authorList>
    </citation>
    <scope>IDENTIFICATION</scope>
    <source>
        <strain evidence="3">R3-111a-1</strain>
    </source>
</reference>
<reference evidence="4" key="1">
    <citation type="submission" date="2010-07" db="EMBL/GenBank/DDBJ databases">
        <title>The genome sequence of Gaeumannomyces graminis var. tritici strain R3-111a-1.</title>
        <authorList>
            <consortium name="The Broad Institute Genome Sequencing Platform"/>
            <person name="Ma L.-J."/>
            <person name="Dead R."/>
            <person name="Young S."/>
            <person name="Zeng Q."/>
            <person name="Koehrsen M."/>
            <person name="Alvarado L."/>
            <person name="Berlin A."/>
            <person name="Chapman S.B."/>
            <person name="Chen Z."/>
            <person name="Freedman E."/>
            <person name="Gellesch M."/>
            <person name="Goldberg J."/>
            <person name="Griggs A."/>
            <person name="Gujja S."/>
            <person name="Heilman E.R."/>
            <person name="Heiman D."/>
            <person name="Hepburn T."/>
            <person name="Howarth C."/>
            <person name="Jen D."/>
            <person name="Larson L."/>
            <person name="Mehta T."/>
            <person name="Neiman D."/>
            <person name="Pearson M."/>
            <person name="Roberts A."/>
            <person name="Saif S."/>
            <person name="Shea T."/>
            <person name="Shenoy N."/>
            <person name="Sisk P."/>
            <person name="Stolte C."/>
            <person name="Sykes S."/>
            <person name="Walk T."/>
            <person name="White J."/>
            <person name="Yandava C."/>
            <person name="Haas B."/>
            <person name="Nusbaum C."/>
            <person name="Birren B."/>
        </authorList>
    </citation>
    <scope>NUCLEOTIDE SEQUENCE [LARGE SCALE GENOMIC DNA]</scope>
    <source>
        <strain evidence="4">R3-111a-1</strain>
    </source>
</reference>
<dbReference type="RefSeq" id="XP_009222063.1">
    <property type="nucleotide sequence ID" value="XM_009223799.1"/>
</dbReference>
<evidence type="ECO:0000313" key="2">
    <source>
        <dbReference type="EMBL" id="EJT76063.1"/>
    </source>
</evidence>
<evidence type="ECO:0000313" key="4">
    <source>
        <dbReference type="Proteomes" id="UP000006039"/>
    </source>
</evidence>
<reference evidence="2" key="3">
    <citation type="submission" date="2010-09" db="EMBL/GenBank/DDBJ databases">
        <title>Annotation of Gaeumannomyces graminis var. tritici R3-111a-1.</title>
        <authorList>
            <consortium name="The Broad Institute Genome Sequencing Platform"/>
            <person name="Ma L.-J."/>
            <person name="Dead R."/>
            <person name="Young S.K."/>
            <person name="Zeng Q."/>
            <person name="Gargeya S."/>
            <person name="Fitzgerald M."/>
            <person name="Haas B."/>
            <person name="Abouelleil A."/>
            <person name="Alvarado L."/>
            <person name="Arachchi H.M."/>
            <person name="Berlin A."/>
            <person name="Brown A."/>
            <person name="Chapman S.B."/>
            <person name="Chen Z."/>
            <person name="Dunbar C."/>
            <person name="Freedman E."/>
            <person name="Gearin G."/>
            <person name="Gellesch M."/>
            <person name="Goldberg J."/>
            <person name="Griggs A."/>
            <person name="Gujja S."/>
            <person name="Heiman D."/>
            <person name="Howarth C."/>
            <person name="Larson L."/>
            <person name="Lui A."/>
            <person name="MacDonald P.J.P."/>
            <person name="Mehta T."/>
            <person name="Montmayeur A."/>
            <person name="Murphy C."/>
            <person name="Neiman D."/>
            <person name="Pearson M."/>
            <person name="Priest M."/>
            <person name="Roberts A."/>
            <person name="Saif S."/>
            <person name="Shea T."/>
            <person name="Shenoy N."/>
            <person name="Sisk P."/>
            <person name="Stolte C."/>
            <person name="Sykes S."/>
            <person name="Yandava C."/>
            <person name="Wortman J."/>
            <person name="Nusbaum C."/>
            <person name="Birren B."/>
        </authorList>
    </citation>
    <scope>NUCLEOTIDE SEQUENCE</scope>
    <source>
        <strain evidence="2">R3-111a-1</strain>
    </source>
</reference>
<dbReference type="EMBL" id="GL385397">
    <property type="protein sequence ID" value="EJT76063.1"/>
    <property type="molecule type" value="Genomic_DNA"/>
</dbReference>